<dbReference type="InterPro" id="IPR011701">
    <property type="entry name" value="MFS"/>
</dbReference>
<dbReference type="GO" id="GO:0016020">
    <property type="term" value="C:membrane"/>
    <property type="evidence" value="ECO:0007669"/>
    <property type="project" value="UniProtKB-SubCell"/>
</dbReference>
<feature type="transmembrane region" description="Helical" evidence="3">
    <location>
        <begin position="958"/>
        <end position="981"/>
    </location>
</feature>
<keyword evidence="3" id="KW-1133">Transmembrane helix</keyword>
<dbReference type="Pfam" id="PF14269">
    <property type="entry name" value="Arylsulfotran_2"/>
    <property type="match status" value="1"/>
</dbReference>
<sequence length="1351" mass="148976">MISSIHNPSGLAPSRLLICATILCTILSTVLAEIDSVFKSRPDLYPPILTLEHRNPDKLSPGYIFVGPYEAANSGPYIYDDEGDLIWSGWGNSGPGNAHGMHVCKYQGKDHLCFFQGVQQNGYCRGHGVIMDNNYRIVRTVVAGGGMASSDMHEFRPINDGKTALLTVYQQRQFDMSLWNVKTGMGWLMESIFQEVDVETNEVLFEWKSLDHVDPSAAYTWPSHTDTSGTGLDPRSPWDYFHINSIDKNEDGDYLISSRHTCAIYKISGKDGSVIWRLHGANPTFKNINFSFSQQHDARFLSENSTHTLLSLYNNGFNGFNRTHEYSSGMIILIDHRDNTATQLFEYAPPGKTMISSSQGNLQVLPNGNAFIGWGNNAYISEHDHEGNVLLWGYIDKDRIMNYRAQKFEWEGNPTDVPALWTYARTSETYAPTSFYVSWNGATRVKYWRFYGAQNATGPFMLVKQVAKKGFETSYTASEFYQWTYAEAVDVEGKVLGRSRSLYTFVPSAELQNFCATEACENAQSYGMSNEEGAGPTIPPAGIITVPWIDPGHPDFLYDWGPTEQSEAEQAEAETDNSETAFDNVGWVARAFGFVVTAATLYTIHRLYRRRQQNLGHIKERASTESLDQMERAPQLTGTDELPWWHWPKGTGRRPSLTLNAAVPLTATSTSSSAVASPLPPTTPNPLSATSSSFAQSAKNRHAARHTRATSWTSGHDQGGEPSSSTSAHFPHHHQQQQQRRRRESNLSLADVSEGSSGRHEDYDNDSLANMASRNTSLDWGHARSRSRSQSQTAMLRPLELADTSSAAPASRPAPVTWMSLPKKGQLALLGLCRVFDFLQIASLQAYMFYQLKSFDENLSDADVSTQAGILQGAFTAAQFATAIPWGRVADAEWGGRKFVLLVGLLGTALSCLGVAFSTSFAQAVFWRSFGGAINGTVGIIRTMIAENVKEKKYHSRAFLILPIGFNVAALFGPVMGGMLADPVKAYPRLFGPDSSFGGANGVQWLIRYPYALPMLANAVFLSFAAACVAIGLEETLEACKGKPGLGVFSMRIFARGVRAVVPSSSPLYHRLPFADYEEAGPLLGRRDAAESYEMEEKATKQTRQSRTLPFRRIWTKNVLCTLLAQAFFDFQMGAFNNLWLLFLSTPRYDANDPTSPIQKLPFIFTGGLGMLPQSVGFATAILGIIGMLLQFTIYPSINGRLGTAKSYQYFLTLFPLAYAFAPYIALAPSSAPPPGQANGGWVWFSIIVVLFLQVTARTFTLPTSIILLNNCSPHPSVLGTIHGIGQSVSSAFRTIGPIFSGSWYGYGLEMGMVGFAWWLVALVSVFGCVAAIFVYEGSGHEIFLPGEEEY</sequence>
<feature type="transmembrane region" description="Helical" evidence="3">
    <location>
        <begin position="1241"/>
        <end position="1260"/>
    </location>
</feature>
<dbReference type="EMBL" id="KZ821221">
    <property type="protein sequence ID" value="PYH48321.1"/>
    <property type="molecule type" value="Genomic_DNA"/>
</dbReference>
<dbReference type="InterPro" id="IPR020846">
    <property type="entry name" value="MFS_dom"/>
</dbReference>
<feature type="transmembrane region" description="Helical" evidence="3">
    <location>
        <begin position="1119"/>
        <end position="1143"/>
    </location>
</feature>
<evidence type="ECO:0000313" key="7">
    <source>
        <dbReference type="Proteomes" id="UP000248349"/>
    </source>
</evidence>
<feature type="compositionally biased region" description="Basic residues" evidence="2">
    <location>
        <begin position="699"/>
        <end position="708"/>
    </location>
</feature>
<dbReference type="GeneID" id="37080232"/>
<feature type="transmembrane region" description="Helical" evidence="3">
    <location>
        <begin position="1163"/>
        <end position="1190"/>
    </location>
</feature>
<name>A0A318ZL39_9EURO</name>
<dbReference type="OrthoDB" id="10262656at2759"/>
<evidence type="ECO:0000256" key="4">
    <source>
        <dbReference type="SAM" id="SignalP"/>
    </source>
</evidence>
<feature type="transmembrane region" description="Helical" evidence="3">
    <location>
        <begin position="1011"/>
        <end position="1033"/>
    </location>
</feature>
<evidence type="ECO:0000256" key="1">
    <source>
        <dbReference type="ARBA" id="ARBA00004141"/>
    </source>
</evidence>
<feature type="region of interest" description="Disordered" evidence="2">
    <location>
        <begin position="669"/>
        <end position="767"/>
    </location>
</feature>
<dbReference type="GO" id="GO:0022857">
    <property type="term" value="F:transmembrane transporter activity"/>
    <property type="evidence" value="ECO:0007669"/>
    <property type="project" value="InterPro"/>
</dbReference>
<evidence type="ECO:0000256" key="2">
    <source>
        <dbReference type="SAM" id="MobiDB-lite"/>
    </source>
</evidence>
<dbReference type="Gene3D" id="1.20.1250.20">
    <property type="entry name" value="MFS general substrate transporter like domains"/>
    <property type="match status" value="1"/>
</dbReference>
<dbReference type="PANTHER" id="PTHR35340:SF9">
    <property type="entry name" value="ASST-DOMAIN-CONTAINING PROTEIN"/>
    <property type="match status" value="1"/>
</dbReference>
<gene>
    <name evidence="6" type="ORF">BP01DRAFT_413476</name>
</gene>
<feature type="domain" description="Major facilitator superfamily (MFS) profile" evidence="5">
    <location>
        <begin position="826"/>
        <end position="1340"/>
    </location>
</feature>
<dbReference type="InterPro" id="IPR036259">
    <property type="entry name" value="MFS_trans_sf"/>
</dbReference>
<feature type="transmembrane region" description="Helical" evidence="3">
    <location>
        <begin position="587"/>
        <end position="604"/>
    </location>
</feature>
<keyword evidence="4" id="KW-0732">Signal</keyword>
<keyword evidence="3" id="KW-0472">Membrane</keyword>
<feature type="transmembrane region" description="Helical" evidence="3">
    <location>
        <begin position="1210"/>
        <end position="1229"/>
    </location>
</feature>
<feature type="transmembrane region" description="Helical" evidence="3">
    <location>
        <begin position="870"/>
        <end position="887"/>
    </location>
</feature>
<dbReference type="InterPro" id="IPR039535">
    <property type="entry name" value="ASST-like"/>
</dbReference>
<feature type="transmembrane region" description="Helical" evidence="3">
    <location>
        <begin position="925"/>
        <end position="946"/>
    </location>
</feature>
<dbReference type="SUPFAM" id="SSF103473">
    <property type="entry name" value="MFS general substrate transporter"/>
    <property type="match status" value="1"/>
</dbReference>
<dbReference type="PROSITE" id="PS50850">
    <property type="entry name" value="MFS"/>
    <property type="match status" value="1"/>
</dbReference>
<dbReference type="Pfam" id="PF07690">
    <property type="entry name" value="MFS_1"/>
    <property type="match status" value="1"/>
</dbReference>
<evidence type="ECO:0000259" key="5">
    <source>
        <dbReference type="PROSITE" id="PS50850"/>
    </source>
</evidence>
<feature type="transmembrane region" description="Helical" evidence="3">
    <location>
        <begin position="827"/>
        <end position="850"/>
    </location>
</feature>
<reference evidence="6 7" key="1">
    <citation type="submission" date="2016-12" db="EMBL/GenBank/DDBJ databases">
        <title>The genomes of Aspergillus section Nigri reveals drivers in fungal speciation.</title>
        <authorList>
            <consortium name="DOE Joint Genome Institute"/>
            <person name="Vesth T.C."/>
            <person name="Nybo J."/>
            <person name="Theobald S."/>
            <person name="Brandl J."/>
            <person name="Frisvad J.C."/>
            <person name="Nielsen K.F."/>
            <person name="Lyhne E.K."/>
            <person name="Kogle M.E."/>
            <person name="Kuo A."/>
            <person name="Riley R."/>
            <person name="Clum A."/>
            <person name="Nolan M."/>
            <person name="Lipzen A."/>
            <person name="Salamov A."/>
            <person name="Henrissat B."/>
            <person name="Wiebenga A."/>
            <person name="De Vries R.P."/>
            <person name="Grigoriev I.V."/>
            <person name="Mortensen U.H."/>
            <person name="Andersen M.R."/>
            <person name="Baker S.E."/>
        </authorList>
    </citation>
    <scope>NUCLEOTIDE SEQUENCE [LARGE SCALE GENOMIC DNA]</scope>
    <source>
        <strain evidence="6 7">JOP 1030-1</strain>
    </source>
</reference>
<dbReference type="PANTHER" id="PTHR35340">
    <property type="entry name" value="PQQ ENZYME REPEAT PROTEIN-RELATED"/>
    <property type="match status" value="1"/>
</dbReference>
<feature type="signal peptide" evidence="4">
    <location>
        <begin position="1"/>
        <end position="32"/>
    </location>
</feature>
<dbReference type="RefSeq" id="XP_025434303.1">
    <property type="nucleotide sequence ID" value="XM_025579003.1"/>
</dbReference>
<proteinExistence type="predicted"/>
<accession>A0A318ZL39</accession>
<evidence type="ECO:0000313" key="6">
    <source>
        <dbReference type="EMBL" id="PYH48321.1"/>
    </source>
</evidence>
<feature type="compositionally biased region" description="Polar residues" evidence="2">
    <location>
        <begin position="709"/>
        <end position="728"/>
    </location>
</feature>
<keyword evidence="3" id="KW-0812">Transmembrane</keyword>
<feature type="transmembrane region" description="Helical" evidence="3">
    <location>
        <begin position="1316"/>
        <end position="1336"/>
    </location>
</feature>
<evidence type="ECO:0000256" key="3">
    <source>
        <dbReference type="SAM" id="Phobius"/>
    </source>
</evidence>
<comment type="subcellular location">
    <subcellularLocation>
        <location evidence="1">Membrane</location>
        <topology evidence="1">Multi-pass membrane protein</topology>
    </subcellularLocation>
</comment>
<dbReference type="InterPro" id="IPR053143">
    <property type="entry name" value="Arylsulfate_ST"/>
</dbReference>
<organism evidence="6 7">
    <name type="scientific">Aspergillus saccharolyticus JOP 1030-1</name>
    <dbReference type="NCBI Taxonomy" id="1450539"/>
    <lineage>
        <taxon>Eukaryota</taxon>
        <taxon>Fungi</taxon>
        <taxon>Dikarya</taxon>
        <taxon>Ascomycota</taxon>
        <taxon>Pezizomycotina</taxon>
        <taxon>Eurotiomycetes</taxon>
        <taxon>Eurotiomycetidae</taxon>
        <taxon>Eurotiales</taxon>
        <taxon>Aspergillaceae</taxon>
        <taxon>Aspergillus</taxon>
        <taxon>Aspergillus subgen. Circumdati</taxon>
    </lineage>
</organism>
<feature type="compositionally biased region" description="Basic residues" evidence="2">
    <location>
        <begin position="730"/>
        <end position="743"/>
    </location>
</feature>
<protein>
    <submittedName>
        <fullName evidence="6">MFS general substrate transporter</fullName>
    </submittedName>
</protein>
<feature type="chain" id="PRO_5016348083" evidence="4">
    <location>
        <begin position="33"/>
        <end position="1351"/>
    </location>
</feature>
<keyword evidence="7" id="KW-1185">Reference proteome</keyword>
<dbReference type="Proteomes" id="UP000248349">
    <property type="component" value="Unassembled WGS sequence"/>
</dbReference>
<feature type="transmembrane region" description="Helical" evidence="3">
    <location>
        <begin position="899"/>
        <end position="919"/>
    </location>
</feature>